<dbReference type="GeneTree" id="ENSGT00960000190602"/>
<dbReference type="Proteomes" id="UP000694520">
    <property type="component" value="Chromosome Y"/>
</dbReference>
<proteinExistence type="predicted"/>
<evidence type="ECO:0000313" key="2">
    <source>
        <dbReference type="Proteomes" id="UP000694520"/>
    </source>
</evidence>
<reference evidence="1" key="2">
    <citation type="submission" date="2025-08" db="UniProtKB">
        <authorList>
            <consortium name="Ensembl"/>
        </authorList>
    </citation>
    <scope>IDENTIFICATION</scope>
</reference>
<sequence length="121" mass="13701">MKYYLYRAKVTQIMCVVAVYGPNCNAAQPVCMGSGSWTWDLESHPGRGLLLVMWRWPEGERVTENEMAGLHHQCNGHELGQTSGNGEAQEGLAHCVSPWGCRYNWANEQQQFLEIKLFQGQ</sequence>
<organism evidence="1 2">
    <name type="scientific">Bos mutus grunniens</name>
    <name type="common">Wild yak</name>
    <name type="synonym">Bos grunniens</name>
    <dbReference type="NCBI Taxonomy" id="30521"/>
    <lineage>
        <taxon>Eukaryota</taxon>
        <taxon>Metazoa</taxon>
        <taxon>Chordata</taxon>
        <taxon>Craniata</taxon>
        <taxon>Vertebrata</taxon>
        <taxon>Euteleostomi</taxon>
        <taxon>Mammalia</taxon>
        <taxon>Eutheria</taxon>
        <taxon>Laurasiatheria</taxon>
        <taxon>Artiodactyla</taxon>
        <taxon>Ruminantia</taxon>
        <taxon>Pecora</taxon>
        <taxon>Bovidae</taxon>
        <taxon>Bovinae</taxon>
        <taxon>Bos</taxon>
    </lineage>
</organism>
<evidence type="ECO:0000313" key="1">
    <source>
        <dbReference type="Ensembl" id="ENSBGRP00000013187.1"/>
    </source>
</evidence>
<reference evidence="1" key="1">
    <citation type="submission" date="2019-05" db="EMBL/GenBank/DDBJ databases">
        <authorList>
            <person name="Zhang S."/>
            <person name="Liu J."/>
        </authorList>
    </citation>
    <scope>NUCLEOTIDE SEQUENCE [LARGE SCALE GENOMIC DNA]</scope>
</reference>
<accession>A0A8B9X288</accession>
<reference evidence="1" key="3">
    <citation type="submission" date="2025-09" db="UniProtKB">
        <authorList>
            <consortium name="Ensembl"/>
        </authorList>
    </citation>
    <scope>IDENTIFICATION</scope>
</reference>
<name>A0A8B9X288_BOSMU</name>
<dbReference type="Ensembl" id="ENSBGRT00000015217.1">
    <property type="protein sequence ID" value="ENSBGRP00000013187.1"/>
    <property type="gene ID" value="ENSBGRG00000008371.1"/>
</dbReference>
<protein>
    <submittedName>
        <fullName evidence="1">Uncharacterized protein</fullName>
    </submittedName>
</protein>
<dbReference type="AlphaFoldDB" id="A0A8B9X288"/>
<keyword evidence="2" id="KW-1185">Reference proteome</keyword>